<feature type="region of interest" description="Disordered" evidence="2">
    <location>
        <begin position="173"/>
        <end position="206"/>
    </location>
</feature>
<dbReference type="CDD" id="cd16936">
    <property type="entry name" value="HATPase_RsbW-like"/>
    <property type="match status" value="1"/>
</dbReference>
<evidence type="ECO:0000256" key="2">
    <source>
        <dbReference type="SAM" id="MobiDB-lite"/>
    </source>
</evidence>
<protein>
    <recommendedName>
        <fullName evidence="3">Histidine kinase/HSP90-like ATPase domain-containing protein</fullName>
    </recommendedName>
</protein>
<dbReference type="RefSeq" id="WP_203956680.1">
    <property type="nucleotide sequence ID" value="NZ_BOOO01000036.1"/>
</dbReference>
<dbReference type="InterPro" id="IPR036890">
    <property type="entry name" value="HATPase_C_sf"/>
</dbReference>
<evidence type="ECO:0000259" key="3">
    <source>
        <dbReference type="Pfam" id="PF13581"/>
    </source>
</evidence>
<proteinExistence type="predicted"/>
<comment type="caution">
    <text evidence="4">The sequence shown here is derived from an EMBL/GenBank/DDBJ whole genome shotgun (WGS) entry which is preliminary data.</text>
</comment>
<sequence length="233" mass="24884">MLTSPFSSHGDRRVADRVFGSALTAPRRARAFVRCQLGRWELANLADTAELLVSELVTNAVHATNLVRNAPIASSMFPVALRMVALRLRVSSGPRSLFIEVWDGSERAPVVAENDTSAEGGRGLALVGTLSTNWGHYTARDRGKIVWCEVPLPPPALARSVARPARVAAAIGRRKGSAAGADDAHRGLPRRVRQHPQAERAAGPDEMTLLRVLDGLRNLDVAAPSGDVLDGPG</sequence>
<dbReference type="InterPro" id="IPR003594">
    <property type="entry name" value="HATPase_dom"/>
</dbReference>
<feature type="domain" description="Histidine kinase/HSP90-like ATPase" evidence="3">
    <location>
        <begin position="24"/>
        <end position="147"/>
    </location>
</feature>
<keyword evidence="5" id="KW-1185">Reference proteome</keyword>
<organism evidence="4 5">
    <name type="scientific">Planotetraspora mira</name>
    <dbReference type="NCBI Taxonomy" id="58121"/>
    <lineage>
        <taxon>Bacteria</taxon>
        <taxon>Bacillati</taxon>
        <taxon>Actinomycetota</taxon>
        <taxon>Actinomycetes</taxon>
        <taxon>Streptosporangiales</taxon>
        <taxon>Streptosporangiaceae</taxon>
        <taxon>Planotetraspora</taxon>
    </lineage>
</organism>
<dbReference type="GO" id="GO:0004674">
    <property type="term" value="F:protein serine/threonine kinase activity"/>
    <property type="evidence" value="ECO:0007669"/>
    <property type="project" value="UniProtKB-KW"/>
</dbReference>
<dbReference type="EMBL" id="BOOO01000036">
    <property type="protein sequence ID" value="GII32816.1"/>
    <property type="molecule type" value="Genomic_DNA"/>
</dbReference>
<dbReference type="InterPro" id="IPR050267">
    <property type="entry name" value="Anti-sigma-factor_SerPK"/>
</dbReference>
<dbReference type="Proteomes" id="UP000650628">
    <property type="component" value="Unassembled WGS sequence"/>
</dbReference>
<gene>
    <name evidence="4" type="ORF">Pmi06nite_62580</name>
</gene>
<accession>A0A8J3TUQ1</accession>
<keyword evidence="1" id="KW-0723">Serine/threonine-protein kinase</keyword>
<evidence type="ECO:0000313" key="4">
    <source>
        <dbReference type="EMBL" id="GII32816.1"/>
    </source>
</evidence>
<dbReference type="AlphaFoldDB" id="A0A8J3TUQ1"/>
<keyword evidence="1" id="KW-0808">Transferase</keyword>
<evidence type="ECO:0000256" key="1">
    <source>
        <dbReference type="ARBA" id="ARBA00022527"/>
    </source>
</evidence>
<dbReference type="PANTHER" id="PTHR35526">
    <property type="entry name" value="ANTI-SIGMA-F FACTOR RSBW-RELATED"/>
    <property type="match status" value="1"/>
</dbReference>
<keyword evidence="1" id="KW-0418">Kinase</keyword>
<name>A0A8J3TUQ1_9ACTN</name>
<dbReference type="Gene3D" id="3.30.565.10">
    <property type="entry name" value="Histidine kinase-like ATPase, C-terminal domain"/>
    <property type="match status" value="1"/>
</dbReference>
<dbReference type="Pfam" id="PF13581">
    <property type="entry name" value="HATPase_c_2"/>
    <property type="match status" value="1"/>
</dbReference>
<dbReference type="PANTHER" id="PTHR35526:SF3">
    <property type="entry name" value="ANTI-SIGMA-F FACTOR RSBW"/>
    <property type="match status" value="1"/>
</dbReference>
<reference evidence="4 5" key="1">
    <citation type="submission" date="2021-01" db="EMBL/GenBank/DDBJ databases">
        <title>Whole genome shotgun sequence of Planotetraspora mira NBRC 15435.</title>
        <authorList>
            <person name="Komaki H."/>
            <person name="Tamura T."/>
        </authorList>
    </citation>
    <scope>NUCLEOTIDE SEQUENCE [LARGE SCALE GENOMIC DNA]</scope>
    <source>
        <strain evidence="4 5">NBRC 15435</strain>
    </source>
</reference>
<evidence type="ECO:0000313" key="5">
    <source>
        <dbReference type="Proteomes" id="UP000650628"/>
    </source>
</evidence>